<comment type="caution">
    <text evidence="3">The sequence shown here is derived from an EMBL/GenBank/DDBJ whole genome shotgun (WGS) entry which is preliminary data.</text>
</comment>
<reference evidence="3 4" key="1">
    <citation type="journal article" date="2015" name="Genome Announc.">
        <title>Expanding the biotechnology potential of lactobacilli through comparative genomics of 213 strains and associated genera.</title>
        <authorList>
            <person name="Sun Z."/>
            <person name="Harris H.M."/>
            <person name="McCann A."/>
            <person name="Guo C."/>
            <person name="Argimon S."/>
            <person name="Zhang W."/>
            <person name="Yang X."/>
            <person name="Jeffery I.B."/>
            <person name="Cooney J.C."/>
            <person name="Kagawa T.F."/>
            <person name="Liu W."/>
            <person name="Song Y."/>
            <person name="Salvetti E."/>
            <person name="Wrobel A."/>
            <person name="Rasinkangas P."/>
            <person name="Parkhill J."/>
            <person name="Rea M.C."/>
            <person name="O'Sullivan O."/>
            <person name="Ritari J."/>
            <person name="Douillard F.P."/>
            <person name="Paul Ross R."/>
            <person name="Yang R."/>
            <person name="Briner A.E."/>
            <person name="Felis G.E."/>
            <person name="de Vos W.M."/>
            <person name="Barrangou R."/>
            <person name="Klaenhammer T.R."/>
            <person name="Caufield P.W."/>
            <person name="Cui Y."/>
            <person name="Zhang H."/>
            <person name="O'Toole P.W."/>
        </authorList>
    </citation>
    <scope>NUCLEOTIDE SEQUENCE [LARGE SCALE GENOMIC DNA]</scope>
    <source>
        <strain evidence="3 4">DSM 19972</strain>
    </source>
</reference>
<dbReference type="Proteomes" id="UP000051686">
    <property type="component" value="Unassembled WGS sequence"/>
</dbReference>
<protein>
    <recommendedName>
        <fullName evidence="2">Solute-binding protein family 3/N-terminal domain-containing protein</fullName>
    </recommendedName>
</protein>
<feature type="domain" description="Solute-binding protein family 3/N-terminal" evidence="2">
    <location>
        <begin position="70"/>
        <end position="271"/>
    </location>
</feature>
<name>A0A0R1MEK3_9LACO</name>
<keyword evidence="4" id="KW-1185">Reference proteome</keyword>
<evidence type="ECO:0000313" key="4">
    <source>
        <dbReference type="Proteomes" id="UP000051686"/>
    </source>
</evidence>
<sequence>MYSEYNLTKEPATGVFQLSNMNKLLKYILLSILIILALWGISKIPSQSSGVKLHIGIVQLRNTAKASQQEVLLAHFNTLLARKIASKEAGKITITKGSFSQLKHAFDKGQIDLLLSTAPSKLNLSSKHLITMPYLYLPNVLLSRINQPLKSLTSLKKQPEIALANDLNVPESLTAVPMKFKRYPANKAVQALEEKKVKGAIISTIDYAALTQSTPQILETLQVNQTIPPITAQKYFGIAKSQSISKINKILEKLHNDDTLAQLSFHYFNQDYTKQ</sequence>
<dbReference type="SMART" id="SM00062">
    <property type="entry name" value="PBPb"/>
    <property type="match status" value="1"/>
</dbReference>
<gene>
    <name evidence="3" type="ORF">FD46_GL000184</name>
</gene>
<dbReference type="InterPro" id="IPR001638">
    <property type="entry name" value="Solute-binding_3/MltF_N"/>
</dbReference>
<evidence type="ECO:0000256" key="1">
    <source>
        <dbReference type="SAM" id="Phobius"/>
    </source>
</evidence>
<evidence type="ECO:0000313" key="3">
    <source>
        <dbReference type="EMBL" id="KRL06185.1"/>
    </source>
</evidence>
<feature type="transmembrane region" description="Helical" evidence="1">
    <location>
        <begin position="24"/>
        <end position="42"/>
    </location>
</feature>
<evidence type="ECO:0000259" key="2">
    <source>
        <dbReference type="SMART" id="SM00062"/>
    </source>
</evidence>
<proteinExistence type="predicted"/>
<accession>A0A0R1MEK3</accession>
<organism evidence="3 4">
    <name type="scientific">Liquorilactobacillus oeni DSM 19972</name>
    <dbReference type="NCBI Taxonomy" id="1423777"/>
    <lineage>
        <taxon>Bacteria</taxon>
        <taxon>Bacillati</taxon>
        <taxon>Bacillota</taxon>
        <taxon>Bacilli</taxon>
        <taxon>Lactobacillales</taxon>
        <taxon>Lactobacillaceae</taxon>
        <taxon>Liquorilactobacillus</taxon>
    </lineage>
</organism>
<dbReference type="STRING" id="1423777.FD46_GL000184"/>
<dbReference type="Gene3D" id="3.40.190.10">
    <property type="entry name" value="Periplasmic binding protein-like II"/>
    <property type="match status" value="2"/>
</dbReference>
<keyword evidence="1" id="KW-0812">Transmembrane</keyword>
<dbReference type="EMBL" id="AZEH01000014">
    <property type="protein sequence ID" value="KRL06185.1"/>
    <property type="molecule type" value="Genomic_DNA"/>
</dbReference>
<dbReference type="PATRIC" id="fig|1423777.3.peg.194"/>
<dbReference type="AlphaFoldDB" id="A0A0R1MEK3"/>
<dbReference type="SUPFAM" id="SSF53850">
    <property type="entry name" value="Periplasmic binding protein-like II"/>
    <property type="match status" value="1"/>
</dbReference>
<dbReference type="Pfam" id="PF00497">
    <property type="entry name" value="SBP_bac_3"/>
    <property type="match status" value="1"/>
</dbReference>
<dbReference type="OrthoDB" id="2281269at2"/>
<keyword evidence="1" id="KW-1133">Transmembrane helix</keyword>
<keyword evidence="1" id="KW-0472">Membrane</keyword>